<gene>
    <name evidence="5" type="ORF">QZM56_14930</name>
</gene>
<comment type="caution">
    <text evidence="5">The sequence shown here is derived from an EMBL/GenBank/DDBJ whole genome shotgun (WGS) entry which is preliminary data.</text>
</comment>
<dbReference type="PANTHER" id="PTHR32305:SF15">
    <property type="entry name" value="PROTEIN RHSA-RELATED"/>
    <property type="match status" value="1"/>
</dbReference>
<dbReference type="EMBL" id="JAUJQS010000009">
    <property type="protein sequence ID" value="MDN7565802.1"/>
    <property type="molecule type" value="Genomic_DNA"/>
</dbReference>
<dbReference type="PANTHER" id="PTHR32305">
    <property type="match status" value="1"/>
</dbReference>
<dbReference type="InterPro" id="IPR006530">
    <property type="entry name" value="YD"/>
</dbReference>
<dbReference type="Proteomes" id="UP001172109">
    <property type="component" value="Unassembled WGS sequence"/>
</dbReference>
<dbReference type="NCBIfam" id="TIGR03696">
    <property type="entry name" value="Rhs_assc_core"/>
    <property type="match status" value="1"/>
</dbReference>
<sequence length="1559" mass="175809">MALLAVKHLDPVVGVDVHSVLVTPGTPPVFLPHPHVGFMLDKREYIQAAKAVVGCIATMIAQEKVTEYIEHHPEDVKKLEHLADEANQQVNELMGGGKLPDFKNDPTIAEGMRLAKDANRIKNRISDDLGSNVGSGGSSGRPIFVNGMMRATAGTHAYHVPGLHFPLGESFAPPPEEVEPSNDGESFMGSKTVLANNDPMSYMALEALSCWSVGMEPPPHNSAHTDRTYPSMPSSVMLPIPAGRPVLVGGPPIVNMAAAAKGLFKAFRGSKWAKALADKLHLKPGFLKCKVLDAEPVDSITGEVIVQQHDFTIAGRFPLIWDRYYASHNMRHGAIGVGWQTLADIRLQLIHHENGVGISAHFPDHTTAFDAMPSTGGSPTNIYDWQYGHVLYRRGEYLVLRTRAGIEHEFVVPTHWQHSAETLGGNTTVALLVERMIDPNGNAWAFERGSEGDLVRLVEWRGEVTSGRTIECDAFVNSRVEEQTKLLTALTLIDANGHAHPLVAYEHDQNGNLIATRDAMGQPHRFAYTDSHRMIRHTSARGISFYYSHLQHDDGLWRVDHAWGEKGIFDYHFVYDVEHHETRITNSLGHTTILQANERGMPVARIDPLGGIWSYCSDTRGRTNAATDPVGRTTMWSYDIYGNLLDQTLPDGTGIHVKYGANHKPLRVTDMGTRQWQFTWDDRGNLIEQVLPSQARSLYSYDILGQLISFTGPRGAVTNFTYDDDGNLTDVVNALGHHARYTYDARGNVIHTVNVLNQVSRYEYDRNGDIISAIEPGDRKFSCSYDSDRNLIRYRDSSGRITQFEYSSLGQITKRSAPDGSTVEYRYDTEERLIGVVNEQGEQYQLKRDSLGRLVEEVDYWGQSRRYEYSAAGDLLRSFDPMGQVIEYETDTRARVVQKRIVDQRQPSGFHMERFSYDHIGRLNVAENSNIRVELEYDTAGRVTQEKQGSDFTITSKYDSAGNRIERRTCLDTGSRIVTHIVRYRYDLLDMVSSIQIDDAEPIVFDRDALGRIRFEQLGPELRRELSYTSEGLLARQSLHSDAGVLSFNEYTHDTNGELLEKRDSRLGTDRYQYDPMGRLIGHIEPAGKLQRFLYDPAGNLMKTRIRLDPQHGVFGQDPHIDTWVREGEYGDFFYTYDRAGNLTHKQGANQDLVLHWNVSGQLIETESTSPTSLPETECRTLYEYDALHRRTRKIVHAKHGRHQSRSIKKNTETPSYECRYFWDAATMIIESVSGIDEKSQGNHMQSKQSIHQERELVYYPETFQALVALYGNHHQQSDPSSADADSYHSSGKIFDTSAHLKNISFFFDNDLNGTPVRMLDHSGLLVWEARYGSLGKVIDIKTDVVEQPIRLQGQIFDKESGLHYNRYRYFDPDIGFFVSQDPIGLAGGVNPYQFAPNLFRWTDPTGLEKDHLNHVRATIIIGNGNPKTYESGSKGHAEQDAFFDNLLNIKNQHVTLTDIEGDYRSKSQGNFTAPATICTERCRSELFWGAHIGDAASLTFPMAINKTFRRNVTIDKKHFKYLAEEMERIEKSTTHAGSRARKQWDVIMSCEQGQCSHP</sequence>
<evidence type="ECO:0000259" key="3">
    <source>
        <dbReference type="Pfam" id="PF20148"/>
    </source>
</evidence>
<dbReference type="InterPro" id="IPR031325">
    <property type="entry name" value="RHS_repeat"/>
</dbReference>
<feature type="domain" description="DUF6531" evidence="3">
    <location>
        <begin position="295"/>
        <end position="353"/>
    </location>
</feature>
<evidence type="ECO:0000313" key="6">
    <source>
        <dbReference type="Proteomes" id="UP001172109"/>
    </source>
</evidence>
<organism evidence="5 6">
    <name type="scientific">Burkholderia contaminans</name>
    <dbReference type="NCBI Taxonomy" id="488447"/>
    <lineage>
        <taxon>Bacteria</taxon>
        <taxon>Pseudomonadati</taxon>
        <taxon>Pseudomonadota</taxon>
        <taxon>Betaproteobacteria</taxon>
        <taxon>Burkholderiales</taxon>
        <taxon>Burkholderiaceae</taxon>
        <taxon>Burkholderia</taxon>
        <taxon>Burkholderia cepacia complex</taxon>
    </lineage>
</organism>
<dbReference type="InterPro" id="IPR001826">
    <property type="entry name" value="RHS"/>
</dbReference>
<evidence type="ECO:0000313" key="5">
    <source>
        <dbReference type="EMBL" id="MDN7565802.1"/>
    </source>
</evidence>
<feature type="domain" description="Teneurin-like YD-shell" evidence="4">
    <location>
        <begin position="718"/>
        <end position="846"/>
    </location>
</feature>
<dbReference type="InterPro" id="IPR022385">
    <property type="entry name" value="Rhs_assc_core"/>
</dbReference>
<name>A0AAP4VHJ2_9BURK</name>
<dbReference type="Pfam" id="PF20148">
    <property type="entry name" value="DUF6531"/>
    <property type="match status" value="1"/>
</dbReference>
<evidence type="ECO:0000259" key="2">
    <source>
        <dbReference type="Pfam" id="PF03527"/>
    </source>
</evidence>
<accession>A0AAP4VHJ2</accession>
<dbReference type="SUPFAM" id="SSF69304">
    <property type="entry name" value="Tricorn protease N-terminal domain"/>
    <property type="match status" value="1"/>
</dbReference>
<proteinExistence type="predicted"/>
<reference evidence="5" key="1">
    <citation type="submission" date="2023-07" db="EMBL/GenBank/DDBJ databases">
        <title>A collection of bacterial strains from the Burkholderia cepacia Research Laboratory and Repository.</title>
        <authorList>
            <person name="Lipuma J."/>
            <person name="Spilker T."/>
            <person name="Caverly L."/>
        </authorList>
    </citation>
    <scope>NUCLEOTIDE SEQUENCE</scope>
    <source>
        <strain evidence="5">AU44979</strain>
    </source>
</reference>
<dbReference type="RefSeq" id="WP_226285406.1">
    <property type="nucleotide sequence ID" value="NZ_CADEUY010000001.1"/>
</dbReference>
<dbReference type="CDD" id="cd14740">
    <property type="entry name" value="PAAR_4"/>
    <property type="match status" value="1"/>
</dbReference>
<dbReference type="Pfam" id="PF05593">
    <property type="entry name" value="RHS_repeat"/>
    <property type="match status" value="1"/>
</dbReference>
<feature type="domain" description="RHS protein conserved region" evidence="2">
    <location>
        <begin position="1306"/>
        <end position="1339"/>
    </location>
</feature>
<dbReference type="Pfam" id="PF03527">
    <property type="entry name" value="RHS"/>
    <property type="match status" value="1"/>
</dbReference>
<evidence type="ECO:0000259" key="4">
    <source>
        <dbReference type="Pfam" id="PF25023"/>
    </source>
</evidence>
<dbReference type="Gene3D" id="2.180.10.10">
    <property type="entry name" value="RHS repeat-associated core"/>
    <property type="match status" value="1"/>
</dbReference>
<keyword evidence="1" id="KW-0677">Repeat</keyword>
<dbReference type="NCBIfam" id="TIGR01643">
    <property type="entry name" value="YD_repeat_2x"/>
    <property type="match status" value="8"/>
</dbReference>
<dbReference type="InterPro" id="IPR045351">
    <property type="entry name" value="DUF6531"/>
</dbReference>
<protein>
    <submittedName>
        <fullName evidence="5">RHS repeat-associated core domain-containing protein</fullName>
    </submittedName>
</protein>
<evidence type="ECO:0000256" key="1">
    <source>
        <dbReference type="ARBA" id="ARBA00022737"/>
    </source>
</evidence>
<dbReference type="InterPro" id="IPR056823">
    <property type="entry name" value="TEN-like_YD-shell"/>
</dbReference>
<dbReference type="InterPro" id="IPR050708">
    <property type="entry name" value="T6SS_VgrG/RHS"/>
</dbReference>
<dbReference type="Pfam" id="PF25023">
    <property type="entry name" value="TEN_YD-shell"/>
    <property type="match status" value="1"/>
</dbReference>